<sequence length="78" mass="9056">MLLNSLQEYVLIDSETRSVDCYRRNDCGKWELTAYPPDEEPTNSSDPEVHFTSIDFRCPLSLIYEDIDFPEPALDLPE</sequence>
<gene>
    <name evidence="2" type="ORF">ENR64_01935</name>
</gene>
<comment type="caution">
    <text evidence="2">The sequence shown here is derived from an EMBL/GenBank/DDBJ whole genome shotgun (WGS) entry which is preliminary data.</text>
</comment>
<reference evidence="2" key="1">
    <citation type="journal article" date="2020" name="mSystems">
        <title>Genome- and Community-Level Interaction Insights into Carbon Utilization and Element Cycling Functions of Hydrothermarchaeota in Hydrothermal Sediment.</title>
        <authorList>
            <person name="Zhou Z."/>
            <person name="Liu Y."/>
            <person name="Xu W."/>
            <person name="Pan J."/>
            <person name="Luo Z.H."/>
            <person name="Li M."/>
        </authorList>
    </citation>
    <scope>NUCLEOTIDE SEQUENCE [LARGE SCALE GENOMIC DNA]</scope>
    <source>
        <strain evidence="2">SpSt-418</strain>
    </source>
</reference>
<dbReference type="InterPro" id="IPR008538">
    <property type="entry name" value="Uma2"/>
</dbReference>
<dbReference type="AlphaFoldDB" id="A0A7C3KCG6"/>
<accession>A0A7C3KCG6</accession>
<proteinExistence type="predicted"/>
<protein>
    <recommendedName>
        <fullName evidence="1">Putative restriction endonuclease domain-containing protein</fullName>
    </recommendedName>
</protein>
<dbReference type="EMBL" id="DSRU01000027">
    <property type="protein sequence ID" value="HFM96527.1"/>
    <property type="molecule type" value="Genomic_DNA"/>
</dbReference>
<dbReference type="Pfam" id="PF05685">
    <property type="entry name" value="Uma2"/>
    <property type="match status" value="1"/>
</dbReference>
<feature type="domain" description="Putative restriction endonuclease" evidence="1">
    <location>
        <begin position="4"/>
        <end position="44"/>
    </location>
</feature>
<evidence type="ECO:0000313" key="2">
    <source>
        <dbReference type="EMBL" id="HFM96527.1"/>
    </source>
</evidence>
<organism evidence="2">
    <name type="scientific">Oscillatoriales cyanobacterium SpSt-418</name>
    <dbReference type="NCBI Taxonomy" id="2282169"/>
    <lineage>
        <taxon>Bacteria</taxon>
        <taxon>Bacillati</taxon>
        <taxon>Cyanobacteriota</taxon>
        <taxon>Cyanophyceae</taxon>
        <taxon>Oscillatoriophycideae</taxon>
        <taxon>Oscillatoriales</taxon>
    </lineage>
</organism>
<name>A0A7C3KCG6_9CYAN</name>
<evidence type="ECO:0000259" key="1">
    <source>
        <dbReference type="Pfam" id="PF05685"/>
    </source>
</evidence>